<dbReference type="VEuPathDB" id="FungiDB:CLCR_08685"/>
<evidence type="ECO:0000313" key="3">
    <source>
        <dbReference type="EMBL" id="OCT51756.1"/>
    </source>
</evidence>
<dbReference type="PANTHER" id="PTHR47336">
    <property type="entry name" value="TRANSCRIPTION FACTOR HMS1-RELATED"/>
    <property type="match status" value="1"/>
</dbReference>
<dbReference type="VEuPathDB" id="FungiDB:G647_06345"/>
<accession>A0A1C1CTD2</accession>
<dbReference type="AlphaFoldDB" id="A0A1C1CTD2"/>
<dbReference type="Proteomes" id="UP000094526">
    <property type="component" value="Unassembled WGS sequence"/>
</dbReference>
<proteinExistence type="predicted"/>
<dbReference type="Gene3D" id="4.10.280.10">
    <property type="entry name" value="Helix-loop-helix DNA-binding domain"/>
    <property type="match status" value="1"/>
</dbReference>
<dbReference type="Pfam" id="PF00010">
    <property type="entry name" value="HLH"/>
    <property type="match status" value="1"/>
</dbReference>
<feature type="compositionally biased region" description="Low complexity" evidence="1">
    <location>
        <begin position="180"/>
        <end position="206"/>
    </location>
</feature>
<evidence type="ECO:0000256" key="1">
    <source>
        <dbReference type="SAM" id="MobiDB-lite"/>
    </source>
</evidence>
<keyword evidence="4" id="KW-1185">Reference proteome</keyword>
<name>A0A1C1CTD2_9EURO</name>
<feature type="region of interest" description="Disordered" evidence="1">
    <location>
        <begin position="144"/>
        <end position="289"/>
    </location>
</feature>
<reference evidence="4" key="1">
    <citation type="submission" date="2015-07" db="EMBL/GenBank/DDBJ databases">
        <authorList>
            <person name="Teixeira M.M."/>
            <person name="Souza R.C."/>
            <person name="Almeida L.G."/>
            <person name="Vicente V.A."/>
            <person name="de Hoog S."/>
            <person name="Bocca A.L."/>
            <person name="de Almeida S.R."/>
            <person name="Vasconcelos A.T."/>
            <person name="Felipe M.S."/>
        </authorList>
    </citation>
    <scope>NUCLEOTIDE SEQUENCE [LARGE SCALE GENOMIC DNA]</scope>
    <source>
        <strain evidence="4">KSF</strain>
    </source>
</reference>
<protein>
    <recommendedName>
        <fullName evidence="2">BHLH domain-containing protein</fullName>
    </recommendedName>
</protein>
<sequence>MTYYQDPFLLDQVRRTDPEPTSKLANPEQQYHDEAYFAGFPANGDDQQTSAPTKCINPWGVPSQVSIRRQHSKPEAYPMRSARSDDSYISPYLDELESPFGDTVDTVGPLELQRQQSDGSQFPALNLDLDLDLAMDMDLNRQEYNTPRDDQWPLFGSTNPNLEAVGLSASPGSGSAEADTPITPITPTSTSTSPSAPMSAPASTTTFVCGYPRPRPRCQTRPQPQPQPPRTRTTTRRTSSSTPHQRKPNPTTTTRSSGARTKKRNPAPSSPSSEDDSASAIQKAKHAHSIIERRYRDNLNGKMMQLHRVLLAAETAESSPMNDANPDDAAAVAGAFPQSVSLDETKAQAQTVGRVRKSDIMTRAINYIHRSEAQMRHMSGEVARLQDQIRVYQKLVEGEG</sequence>
<gene>
    <name evidence="3" type="ORF">CLCR_08685</name>
</gene>
<dbReference type="InterPro" id="IPR036638">
    <property type="entry name" value="HLH_DNA-bd_sf"/>
</dbReference>
<evidence type="ECO:0000313" key="4">
    <source>
        <dbReference type="Proteomes" id="UP000094526"/>
    </source>
</evidence>
<evidence type="ECO:0000259" key="2">
    <source>
        <dbReference type="PROSITE" id="PS50888"/>
    </source>
</evidence>
<dbReference type="SUPFAM" id="SSF47459">
    <property type="entry name" value="HLH, helix-loop-helix DNA-binding domain"/>
    <property type="match status" value="1"/>
</dbReference>
<dbReference type="PANTHER" id="PTHR47336:SF2">
    <property type="entry name" value="TRANSCRIPTION FACTOR HMS1-RELATED"/>
    <property type="match status" value="1"/>
</dbReference>
<feature type="domain" description="BHLH" evidence="2">
    <location>
        <begin position="283"/>
        <end position="371"/>
    </location>
</feature>
<organism evidence="3 4">
    <name type="scientific">Cladophialophora carrionii</name>
    <dbReference type="NCBI Taxonomy" id="86049"/>
    <lineage>
        <taxon>Eukaryota</taxon>
        <taxon>Fungi</taxon>
        <taxon>Dikarya</taxon>
        <taxon>Ascomycota</taxon>
        <taxon>Pezizomycotina</taxon>
        <taxon>Eurotiomycetes</taxon>
        <taxon>Chaetothyriomycetidae</taxon>
        <taxon>Chaetothyriales</taxon>
        <taxon>Herpotrichiellaceae</taxon>
        <taxon>Cladophialophora</taxon>
    </lineage>
</organism>
<dbReference type="OrthoDB" id="2133190at2759"/>
<dbReference type="PROSITE" id="PS50888">
    <property type="entry name" value="BHLH"/>
    <property type="match status" value="1"/>
</dbReference>
<dbReference type="STRING" id="86049.A0A1C1CTD2"/>
<dbReference type="EMBL" id="LGRB01000009">
    <property type="protein sequence ID" value="OCT51756.1"/>
    <property type="molecule type" value="Genomic_DNA"/>
</dbReference>
<dbReference type="InterPro" id="IPR011598">
    <property type="entry name" value="bHLH_dom"/>
</dbReference>
<comment type="caution">
    <text evidence="3">The sequence shown here is derived from an EMBL/GenBank/DDBJ whole genome shotgun (WGS) entry which is preliminary data.</text>
</comment>
<feature type="compositionally biased region" description="Low complexity" evidence="1">
    <location>
        <begin position="230"/>
        <end position="243"/>
    </location>
</feature>
<feature type="compositionally biased region" description="Polar residues" evidence="1">
    <location>
        <begin position="248"/>
        <end position="259"/>
    </location>
</feature>
<feature type="region of interest" description="Disordered" evidence="1">
    <location>
        <begin position="1"/>
        <end position="30"/>
    </location>
</feature>
<dbReference type="InterPro" id="IPR052099">
    <property type="entry name" value="Regulatory_TF_Diverse"/>
</dbReference>
<dbReference type="GO" id="GO:0046983">
    <property type="term" value="F:protein dimerization activity"/>
    <property type="evidence" value="ECO:0007669"/>
    <property type="project" value="InterPro"/>
</dbReference>